<evidence type="ECO:0000313" key="4">
    <source>
        <dbReference type="Proteomes" id="UP000301309"/>
    </source>
</evidence>
<dbReference type="Gene3D" id="3.40.50.1460">
    <property type="match status" value="1"/>
</dbReference>
<dbReference type="Pfam" id="PF00656">
    <property type="entry name" value="Peptidase_C14"/>
    <property type="match status" value="1"/>
</dbReference>
<gene>
    <name evidence="3" type="ORF">SVIO_073740</name>
</gene>
<dbReference type="InterPro" id="IPR011600">
    <property type="entry name" value="Pept_C14_caspase"/>
</dbReference>
<accession>A0A4D4L569</accession>
<feature type="compositionally biased region" description="Basic and acidic residues" evidence="1">
    <location>
        <begin position="343"/>
        <end position="356"/>
    </location>
</feature>
<feature type="compositionally biased region" description="Low complexity" evidence="1">
    <location>
        <begin position="226"/>
        <end position="244"/>
    </location>
</feature>
<sequence length="459" mass="49741">MRRATPVRRAEAVRLPDPATSRAVLIGVHAFEHLDDLPTVENNINRLYDALTDPELWGLPKEHCRKILQPHLAQQVIEEIGQAADEAKDTLFVYYAGHGLLDTQATDASDRLCLALPAADGDARLHWALRYKEVRRKVQRPRLARRKVVVLDCCYSGQAAVAMGPSDLHDEAEIEGAYVLTSSGAGSRSYARPGAELTDFTGELLALIEGAWRAGRSCSPSTTSTRGPAGRRPQGPGQAAQAGHRPGRPGGPGAQPRLRPGAAPASPAAVEGAAPAGRLSRYDLDRLIEAQKEEAASFPYEDLLEGLRRPRFTEVYVRQQMTAQALDAEHHGDGMPEPSRPGEWSRSREREERRAEAGAPALEGKQDRRVSQSLKSVLESPEHLLITGGPGMGKSSLISQLPRELPKDAVPIRVTAKRLAPHALSHRPWQEAIAASVEKGMLPAGLDRLPDRPARTGGG</sequence>
<dbReference type="GO" id="GO:0004197">
    <property type="term" value="F:cysteine-type endopeptidase activity"/>
    <property type="evidence" value="ECO:0007669"/>
    <property type="project" value="InterPro"/>
</dbReference>
<name>A0A4D4L569_STRVO</name>
<keyword evidence="4" id="KW-1185">Reference proteome</keyword>
<dbReference type="InterPro" id="IPR029030">
    <property type="entry name" value="Caspase-like_dom_sf"/>
</dbReference>
<feature type="domain" description="Peptidase C14 caspase" evidence="2">
    <location>
        <begin position="22"/>
        <end position="173"/>
    </location>
</feature>
<reference evidence="3 4" key="1">
    <citation type="journal article" date="2020" name="Int. J. Syst. Evol. Microbiol.">
        <title>Reclassification of Streptomyces castelarensis and Streptomyces sporoclivatus as later heterotypic synonyms of Streptomyces antimycoticus.</title>
        <authorList>
            <person name="Komaki H."/>
            <person name="Tamura T."/>
        </authorList>
    </citation>
    <scope>NUCLEOTIDE SEQUENCE [LARGE SCALE GENOMIC DNA]</scope>
    <source>
        <strain evidence="3 4">NBRC 13459</strain>
    </source>
</reference>
<feature type="compositionally biased region" description="Low complexity" evidence="1">
    <location>
        <begin position="254"/>
        <end position="274"/>
    </location>
</feature>
<feature type="region of interest" description="Disordered" evidence="1">
    <location>
        <begin position="325"/>
        <end position="375"/>
    </location>
</feature>
<dbReference type="AlphaFoldDB" id="A0A4D4L569"/>
<dbReference type="GO" id="GO:0006508">
    <property type="term" value="P:proteolysis"/>
    <property type="evidence" value="ECO:0007669"/>
    <property type="project" value="InterPro"/>
</dbReference>
<proteinExistence type="predicted"/>
<evidence type="ECO:0000256" key="1">
    <source>
        <dbReference type="SAM" id="MobiDB-lite"/>
    </source>
</evidence>
<dbReference type="SUPFAM" id="SSF52540">
    <property type="entry name" value="P-loop containing nucleoside triphosphate hydrolases"/>
    <property type="match status" value="1"/>
</dbReference>
<dbReference type="Proteomes" id="UP000301309">
    <property type="component" value="Unassembled WGS sequence"/>
</dbReference>
<dbReference type="InterPro" id="IPR027417">
    <property type="entry name" value="P-loop_NTPase"/>
</dbReference>
<dbReference type="EMBL" id="BJHW01000001">
    <property type="protein sequence ID" value="GDY56751.1"/>
    <property type="molecule type" value="Genomic_DNA"/>
</dbReference>
<organism evidence="3 4">
    <name type="scientific">Streptomyces violaceusniger</name>
    <dbReference type="NCBI Taxonomy" id="68280"/>
    <lineage>
        <taxon>Bacteria</taxon>
        <taxon>Bacillati</taxon>
        <taxon>Actinomycetota</taxon>
        <taxon>Actinomycetes</taxon>
        <taxon>Kitasatosporales</taxon>
        <taxon>Streptomycetaceae</taxon>
        <taxon>Streptomyces</taxon>
        <taxon>Streptomyces violaceusniger group</taxon>
    </lineage>
</organism>
<dbReference type="SUPFAM" id="SSF52129">
    <property type="entry name" value="Caspase-like"/>
    <property type="match status" value="1"/>
</dbReference>
<comment type="caution">
    <text evidence="3">The sequence shown here is derived from an EMBL/GenBank/DDBJ whole genome shotgun (WGS) entry which is preliminary data.</text>
</comment>
<evidence type="ECO:0000313" key="3">
    <source>
        <dbReference type="EMBL" id="GDY56751.1"/>
    </source>
</evidence>
<evidence type="ECO:0000259" key="2">
    <source>
        <dbReference type="Pfam" id="PF00656"/>
    </source>
</evidence>
<dbReference type="NCBIfam" id="NF047832">
    <property type="entry name" value="caspase_w_EACC1"/>
    <property type="match status" value="1"/>
</dbReference>
<protein>
    <recommendedName>
        <fullName evidence="2">Peptidase C14 caspase domain-containing protein</fullName>
    </recommendedName>
</protein>
<feature type="region of interest" description="Disordered" evidence="1">
    <location>
        <begin position="216"/>
        <end position="274"/>
    </location>
</feature>